<feature type="region of interest" description="Disordered" evidence="1">
    <location>
        <begin position="682"/>
        <end position="705"/>
    </location>
</feature>
<dbReference type="AlphaFoldDB" id="A0AAX4JUI4"/>
<gene>
    <name evidence="3" type="ORF">L201_003960</name>
</gene>
<dbReference type="InterPro" id="IPR025202">
    <property type="entry name" value="PLD-like_dom"/>
</dbReference>
<dbReference type="RefSeq" id="XP_066075805.1">
    <property type="nucleotide sequence ID" value="XM_066219708.1"/>
</dbReference>
<name>A0AAX4JUI4_9TREE</name>
<feature type="compositionally biased region" description="Polar residues" evidence="1">
    <location>
        <begin position="602"/>
        <end position="634"/>
    </location>
</feature>
<dbReference type="SUPFAM" id="SSF56024">
    <property type="entry name" value="Phospholipase D/nuclease"/>
    <property type="match status" value="2"/>
</dbReference>
<feature type="compositionally biased region" description="Low complexity" evidence="1">
    <location>
        <begin position="683"/>
        <end position="698"/>
    </location>
</feature>
<feature type="region of interest" description="Disordered" evidence="1">
    <location>
        <begin position="493"/>
        <end position="572"/>
    </location>
</feature>
<feature type="compositionally biased region" description="Low complexity" evidence="1">
    <location>
        <begin position="23"/>
        <end position="44"/>
    </location>
</feature>
<evidence type="ECO:0000313" key="3">
    <source>
        <dbReference type="EMBL" id="WWC89042.1"/>
    </source>
</evidence>
<dbReference type="CDD" id="cd00138">
    <property type="entry name" value="PLDc_SF"/>
    <property type="match status" value="1"/>
</dbReference>
<reference evidence="3 4" key="1">
    <citation type="submission" date="2024-01" db="EMBL/GenBank/DDBJ databases">
        <title>Comparative genomics of Cryptococcus and Kwoniella reveals pathogenesis evolution and contrasting modes of karyotype evolution via chromosome fusion or intercentromeric recombination.</title>
        <authorList>
            <person name="Coelho M.A."/>
            <person name="David-Palma M."/>
            <person name="Shea T."/>
            <person name="Bowers K."/>
            <person name="McGinley-Smith S."/>
            <person name="Mohammad A.W."/>
            <person name="Gnirke A."/>
            <person name="Yurkov A.M."/>
            <person name="Nowrousian M."/>
            <person name="Sun S."/>
            <person name="Cuomo C.A."/>
            <person name="Heitman J."/>
        </authorList>
    </citation>
    <scope>NUCLEOTIDE SEQUENCE [LARGE SCALE GENOMIC DNA]</scope>
    <source>
        <strain evidence="3 4">CBS 6074</strain>
    </source>
</reference>
<dbReference type="GO" id="GO:0032049">
    <property type="term" value="P:cardiolipin biosynthetic process"/>
    <property type="evidence" value="ECO:0007669"/>
    <property type="project" value="UniProtKB-ARBA"/>
</dbReference>
<evidence type="ECO:0000256" key="1">
    <source>
        <dbReference type="SAM" id="MobiDB-lite"/>
    </source>
</evidence>
<dbReference type="Proteomes" id="UP001355207">
    <property type="component" value="Chromosome 5"/>
</dbReference>
<dbReference type="PANTHER" id="PTHR21248">
    <property type="entry name" value="CARDIOLIPIN SYNTHASE"/>
    <property type="match status" value="1"/>
</dbReference>
<accession>A0AAX4JUI4</accession>
<dbReference type="PROSITE" id="PS50035">
    <property type="entry name" value="PLD"/>
    <property type="match status" value="1"/>
</dbReference>
<feature type="compositionally biased region" description="Basic and acidic residues" evidence="1">
    <location>
        <begin position="635"/>
        <end position="645"/>
    </location>
</feature>
<dbReference type="PANTHER" id="PTHR21248:SF22">
    <property type="entry name" value="PHOSPHOLIPASE D"/>
    <property type="match status" value="1"/>
</dbReference>
<evidence type="ECO:0000259" key="2">
    <source>
        <dbReference type="PROSITE" id="PS50035"/>
    </source>
</evidence>
<feature type="compositionally biased region" description="Polar residues" evidence="1">
    <location>
        <begin position="55"/>
        <end position="68"/>
    </location>
</feature>
<feature type="region of interest" description="Disordered" evidence="1">
    <location>
        <begin position="602"/>
        <end position="647"/>
    </location>
</feature>
<feature type="compositionally biased region" description="Low complexity" evidence="1">
    <location>
        <begin position="502"/>
        <end position="518"/>
    </location>
</feature>
<feature type="region of interest" description="Disordered" evidence="1">
    <location>
        <begin position="1"/>
        <end position="94"/>
    </location>
</feature>
<dbReference type="Pfam" id="PF13091">
    <property type="entry name" value="PLDc_2"/>
    <property type="match status" value="1"/>
</dbReference>
<dbReference type="EMBL" id="CP144102">
    <property type="protein sequence ID" value="WWC89042.1"/>
    <property type="molecule type" value="Genomic_DNA"/>
</dbReference>
<keyword evidence="4" id="KW-1185">Reference proteome</keyword>
<dbReference type="Gene3D" id="3.30.870.10">
    <property type="entry name" value="Endonuclease Chain A"/>
    <property type="match status" value="2"/>
</dbReference>
<proteinExistence type="predicted"/>
<evidence type="ECO:0000313" key="4">
    <source>
        <dbReference type="Proteomes" id="UP001355207"/>
    </source>
</evidence>
<feature type="compositionally biased region" description="Polar residues" evidence="1">
    <location>
        <begin position="538"/>
        <end position="558"/>
    </location>
</feature>
<feature type="domain" description="PLD phosphodiesterase" evidence="2">
    <location>
        <begin position="324"/>
        <end position="351"/>
    </location>
</feature>
<protein>
    <recommendedName>
        <fullName evidence="2">PLD phosphodiesterase domain-containing protein</fullName>
    </recommendedName>
</protein>
<dbReference type="GO" id="GO:0030572">
    <property type="term" value="F:phosphatidyltransferase activity"/>
    <property type="evidence" value="ECO:0007669"/>
    <property type="project" value="UniProtKB-ARBA"/>
</dbReference>
<dbReference type="GeneID" id="91094630"/>
<organism evidence="3 4">
    <name type="scientific">Kwoniella dendrophila CBS 6074</name>
    <dbReference type="NCBI Taxonomy" id="1295534"/>
    <lineage>
        <taxon>Eukaryota</taxon>
        <taxon>Fungi</taxon>
        <taxon>Dikarya</taxon>
        <taxon>Basidiomycota</taxon>
        <taxon>Agaricomycotina</taxon>
        <taxon>Tremellomycetes</taxon>
        <taxon>Tremellales</taxon>
        <taxon>Cryptococcaceae</taxon>
        <taxon>Kwoniella</taxon>
    </lineage>
</organism>
<sequence length="1080" mass="121908">MSNTIEKVEGLPPVHVQDHADVNTSTYQNNGQSSTSTTSTFSPLTPQPPKAYAQPYSQGQEQNIQSGRITEKSQHPSSTTTNKSSSSKTQKTESKLLSNYLHQHPNHSVSKAVYTQFPQPNPIFRLIRRFKVKHSVINGLRKDEFDKLQLKGKELRKKAGWKFENEHEDASENDVIVGDLFWKMYISLLPTLERDPLSGLVPPDLLGSTTTMPLTIISLIPDIMQHYRDVIVRSEKEVFLATNYWQPSNSVNTISSALRELSARTIKAGKPKIIVKIMYDRGSWEQLWNAHAPVKPQEWAPLDLPTEEEVPGLDVEVVNFHRVLLGTFHAKFLIVDRKVALINSNNIQDRPNLEMMTHLEGPIVDSFYEVALHSWWNKLDPPLPCMNTPYQPPIINGRSQYLFQDHNPYFDDVEILKAAKAARILLRRQTKDILDEEKNSVAINTNTTSDRLREAVKKLIDEQKQSFNEWKPGEELEARAHIAMKELREFRDKWGLGGGAGTSSRNPSRGPSRGPSRRASQDIGLLRSHHKNDEDKTTITSTAYGSEATSSPTITNTEIPLKSKTYPLPNEPLSDEHWNSNHFPFNPSSATTTTSEQIHTNIINNGIPPSTPIRTNNNKMNLSDKSNSSRSRPNSIKEKEKEKKHVGFAPLKTDFDGSGHFLSDQISDKNNEITQSPIDFHFTSSPTTSFTSIPQSQPQPQPEARQNSLLGIEQHNQYKVPSNSIDTLSLGKEIPSPIRNEKGEILPLPLTATNSEETGDLYEKTKKHVEMNLTQSQSQIDNQSINPIQPQMEKRQRLQSNDSELQPEGTGSKRMFALSKKFNAGALSDAWATVEDSDELDEFKPHVVHKPHKPFPIAMTCRKPHGFPGHHDIRNPQNAAWLAGFRYAQKKVFVQTPTLNARPIVRAVKQACRRGVDVVLLLDLGFNDKGESIPFQGGTNEEVVDRLYKILKKDKKEGYLKVYWYTGKDQVRPLNAIKKQRNCHIKFAAYDDQVAIFGNGNQDSQSWFHSQEINVMIDSKQVVSEMMETLLSNQNTLKYGLVDSDGIWRDDQGHTLEHYGATAKGTFRGLSGFIAFAKTI</sequence>
<dbReference type="InterPro" id="IPR001736">
    <property type="entry name" value="PLipase_D/transphosphatidylase"/>
</dbReference>
<feature type="compositionally biased region" description="Low complexity" evidence="1">
    <location>
        <begin position="77"/>
        <end position="89"/>
    </location>
</feature>